<keyword evidence="4 6" id="KW-1133">Transmembrane helix</keyword>
<accession>A0AAE3MGC4</accession>
<dbReference type="EMBL" id="JAPDPI010000048">
    <property type="protein sequence ID" value="MCW3807483.1"/>
    <property type="molecule type" value="Genomic_DNA"/>
</dbReference>
<reference evidence="7" key="1">
    <citation type="submission" date="2022-10" db="EMBL/GenBank/DDBJ databases">
        <authorList>
            <person name="Yu W.X."/>
        </authorList>
    </citation>
    <scope>NUCLEOTIDE SEQUENCE</scope>
    <source>
        <strain evidence="7">D04</strain>
    </source>
</reference>
<dbReference type="PANTHER" id="PTHR42893">
    <property type="entry name" value="PROTEIN DETOXIFICATION 44, CHLOROPLASTIC-RELATED"/>
    <property type="match status" value="1"/>
</dbReference>
<evidence type="ECO:0000256" key="2">
    <source>
        <dbReference type="ARBA" id="ARBA00010199"/>
    </source>
</evidence>
<feature type="transmembrane region" description="Helical" evidence="6">
    <location>
        <begin position="347"/>
        <end position="367"/>
    </location>
</feature>
<dbReference type="AlphaFoldDB" id="A0AAE3MGC4"/>
<dbReference type="InterPro" id="IPR044644">
    <property type="entry name" value="DinF-like"/>
</dbReference>
<evidence type="ECO:0000256" key="4">
    <source>
        <dbReference type="ARBA" id="ARBA00022989"/>
    </source>
</evidence>
<feature type="transmembrane region" description="Helical" evidence="6">
    <location>
        <begin position="266"/>
        <end position="288"/>
    </location>
</feature>
<keyword evidence="8" id="KW-1185">Reference proteome</keyword>
<dbReference type="CDD" id="cd13136">
    <property type="entry name" value="MATE_DinF_like"/>
    <property type="match status" value="1"/>
</dbReference>
<feature type="transmembrane region" description="Helical" evidence="6">
    <location>
        <begin position="124"/>
        <end position="146"/>
    </location>
</feature>
<protein>
    <submittedName>
        <fullName evidence="7">MATE family efflux transporter</fullName>
    </submittedName>
</protein>
<gene>
    <name evidence="7" type="ORF">OM074_17770</name>
</gene>
<proteinExistence type="inferred from homology"/>
<dbReference type="RefSeq" id="WP_301201896.1">
    <property type="nucleotide sequence ID" value="NZ_JAPDPI010000048.1"/>
</dbReference>
<feature type="transmembrane region" description="Helical" evidence="6">
    <location>
        <begin position="82"/>
        <end position="104"/>
    </location>
</feature>
<name>A0AAE3MGC4_9BACT</name>
<feature type="transmembrane region" description="Helical" evidence="6">
    <location>
        <begin position="153"/>
        <end position="173"/>
    </location>
</feature>
<organism evidence="7 8">
    <name type="scientific">Plebeiibacterium marinum</name>
    <dbReference type="NCBI Taxonomy" id="2992111"/>
    <lineage>
        <taxon>Bacteria</taxon>
        <taxon>Pseudomonadati</taxon>
        <taxon>Bacteroidota</taxon>
        <taxon>Bacteroidia</taxon>
        <taxon>Marinilabiliales</taxon>
        <taxon>Marinilabiliaceae</taxon>
        <taxon>Plebeiibacterium</taxon>
    </lineage>
</organism>
<dbReference type="GO" id="GO:0015297">
    <property type="term" value="F:antiporter activity"/>
    <property type="evidence" value="ECO:0007669"/>
    <property type="project" value="InterPro"/>
</dbReference>
<keyword evidence="3 6" id="KW-0812">Transmembrane</keyword>
<dbReference type="GO" id="GO:0042910">
    <property type="term" value="F:xenobiotic transmembrane transporter activity"/>
    <property type="evidence" value="ECO:0007669"/>
    <property type="project" value="InterPro"/>
</dbReference>
<dbReference type="PANTHER" id="PTHR42893:SF46">
    <property type="entry name" value="PROTEIN DETOXIFICATION 44, CHLOROPLASTIC"/>
    <property type="match status" value="1"/>
</dbReference>
<feature type="transmembrane region" description="Helical" evidence="6">
    <location>
        <begin position="12"/>
        <end position="31"/>
    </location>
</feature>
<dbReference type="InterPro" id="IPR002528">
    <property type="entry name" value="MATE_fam"/>
</dbReference>
<feature type="transmembrane region" description="Helical" evidence="6">
    <location>
        <begin position="379"/>
        <end position="396"/>
    </location>
</feature>
<dbReference type="Proteomes" id="UP001207408">
    <property type="component" value="Unassembled WGS sequence"/>
</dbReference>
<feature type="transmembrane region" description="Helical" evidence="6">
    <location>
        <begin position="37"/>
        <end position="61"/>
    </location>
</feature>
<comment type="similarity">
    <text evidence="2">Belongs to the multi antimicrobial extrusion (MATE) (TC 2.A.66.1) family.</text>
</comment>
<feature type="transmembrane region" description="Helical" evidence="6">
    <location>
        <begin position="235"/>
        <end position="254"/>
    </location>
</feature>
<feature type="transmembrane region" description="Helical" evidence="6">
    <location>
        <begin position="185"/>
        <end position="204"/>
    </location>
</feature>
<sequence>MHRDILKLSIPNILTNLTVPLLSMVDLHLMGYLNSEMFMGAVALGGVIFNFVYWGFAFLRMSISGMAAQSFGRKNDKESAMVFYRGLFIALSGSLLLLVFQVGLEKLSFLILEGSPGVKDLARSYFYVRIWAAPAAISLMVINGWFLGMQNALYPMIISVLINIVNIGCSFLFVKEFGLEERGVALGSVIAQYVGFILAVILFLKKYNWVFHHFKVKAIIVITEFKKFLNVSGDIFIRTWCVIAVFTFFTSQSAGYGDVALAANSALIQFLFLFSYFLDGFAYAAEAIVGKYFGAKNKIKLVEASKKLFYWGFLFGASFTVAYMLWGDHFLRLFTDKANVLQEASQYIMWLVFIPIASFGSFIWDGIYIGATASKAMRNTMLISSVVFFFGTYYFFKEIMGIHALWMGMLLFMLSRSVSQSILAKKAVYVKLG</sequence>
<evidence type="ECO:0000256" key="5">
    <source>
        <dbReference type="ARBA" id="ARBA00023136"/>
    </source>
</evidence>
<evidence type="ECO:0000256" key="6">
    <source>
        <dbReference type="SAM" id="Phobius"/>
    </source>
</evidence>
<evidence type="ECO:0000256" key="3">
    <source>
        <dbReference type="ARBA" id="ARBA00022692"/>
    </source>
</evidence>
<dbReference type="NCBIfam" id="TIGR00797">
    <property type="entry name" value="matE"/>
    <property type="match status" value="1"/>
</dbReference>
<comment type="subcellular location">
    <subcellularLocation>
        <location evidence="1">Membrane</location>
        <topology evidence="1">Multi-pass membrane protein</topology>
    </subcellularLocation>
</comment>
<evidence type="ECO:0000256" key="1">
    <source>
        <dbReference type="ARBA" id="ARBA00004141"/>
    </source>
</evidence>
<comment type="caution">
    <text evidence="7">The sequence shown here is derived from an EMBL/GenBank/DDBJ whole genome shotgun (WGS) entry which is preliminary data.</text>
</comment>
<dbReference type="GO" id="GO:0005886">
    <property type="term" value="C:plasma membrane"/>
    <property type="evidence" value="ECO:0007669"/>
    <property type="project" value="TreeGrafter"/>
</dbReference>
<evidence type="ECO:0000313" key="7">
    <source>
        <dbReference type="EMBL" id="MCW3807483.1"/>
    </source>
</evidence>
<dbReference type="Pfam" id="PF01554">
    <property type="entry name" value="MatE"/>
    <property type="match status" value="2"/>
</dbReference>
<evidence type="ECO:0000313" key="8">
    <source>
        <dbReference type="Proteomes" id="UP001207408"/>
    </source>
</evidence>
<keyword evidence="5 6" id="KW-0472">Membrane</keyword>
<feature type="transmembrane region" description="Helical" evidence="6">
    <location>
        <begin position="308"/>
        <end position="327"/>
    </location>
</feature>